<dbReference type="Proteomes" id="UP001528823">
    <property type="component" value="Unassembled WGS sequence"/>
</dbReference>
<keyword evidence="2" id="KW-0812">Transmembrane</keyword>
<feature type="transmembrane region" description="Helical" evidence="2">
    <location>
        <begin position="21"/>
        <end position="41"/>
    </location>
</feature>
<dbReference type="EMBL" id="JAPMOU010000031">
    <property type="protein sequence ID" value="MDE1464236.1"/>
    <property type="molecule type" value="Genomic_DNA"/>
</dbReference>
<protein>
    <submittedName>
        <fullName evidence="3">Uncharacterized protein</fullName>
    </submittedName>
</protein>
<keyword evidence="2" id="KW-1133">Transmembrane helix</keyword>
<evidence type="ECO:0000256" key="1">
    <source>
        <dbReference type="SAM" id="MobiDB-lite"/>
    </source>
</evidence>
<proteinExistence type="predicted"/>
<keyword evidence="4" id="KW-1185">Reference proteome</keyword>
<feature type="region of interest" description="Disordered" evidence="1">
    <location>
        <begin position="186"/>
        <end position="208"/>
    </location>
</feature>
<name>A0ABT5UDZ9_9GAMM</name>
<organism evidence="3 4">
    <name type="scientific">Spartinivicinus poritis</name>
    <dbReference type="NCBI Taxonomy" id="2994640"/>
    <lineage>
        <taxon>Bacteria</taxon>
        <taxon>Pseudomonadati</taxon>
        <taxon>Pseudomonadota</taxon>
        <taxon>Gammaproteobacteria</taxon>
        <taxon>Oceanospirillales</taxon>
        <taxon>Zooshikellaceae</taxon>
        <taxon>Spartinivicinus</taxon>
    </lineage>
</organism>
<gene>
    <name evidence="3" type="ORF">ORQ98_19950</name>
</gene>
<evidence type="ECO:0000256" key="2">
    <source>
        <dbReference type="SAM" id="Phobius"/>
    </source>
</evidence>
<keyword evidence="2" id="KW-0472">Membrane</keyword>
<evidence type="ECO:0000313" key="3">
    <source>
        <dbReference type="EMBL" id="MDE1464236.1"/>
    </source>
</evidence>
<evidence type="ECO:0000313" key="4">
    <source>
        <dbReference type="Proteomes" id="UP001528823"/>
    </source>
</evidence>
<comment type="caution">
    <text evidence="3">The sequence shown here is derived from an EMBL/GenBank/DDBJ whole genome shotgun (WGS) entry which is preliminary data.</text>
</comment>
<sequence length="228" mass="25667">MSDDIVSTESAGPTRWEQAKAWVIGLTGVLLVFPALINSAVDIYKAILNVPSTEAEAINTQLFKAHFQELPLTVVPVSIKTDSGTVVMQMSIYENGDIYAEYGFHSQWFPMPVNKQAIAFNSLPLLFSSAYAENRPHELNQPITDNAFIQQDIIHNNQIKRSRYYNNGQLETFSIDIQTGEIKNKQSREVEKVPQTGTTPSVPVKKRPKFQPMEVDLVNLKKQKNNSQ</sequence>
<accession>A0ABT5UDZ9</accession>
<reference evidence="3 4" key="1">
    <citation type="submission" date="2022-11" db="EMBL/GenBank/DDBJ databases">
        <title>Spartinivicinus poritis sp. nov., isolated from scleractinian coral Porites lutea.</title>
        <authorList>
            <person name="Zhang G."/>
            <person name="Cai L."/>
            <person name="Wei Q."/>
        </authorList>
    </citation>
    <scope>NUCLEOTIDE SEQUENCE [LARGE SCALE GENOMIC DNA]</scope>
    <source>
        <strain evidence="3 4">A2-2</strain>
    </source>
</reference>
<dbReference type="RefSeq" id="WP_274690566.1">
    <property type="nucleotide sequence ID" value="NZ_JAPMOU010000031.1"/>
</dbReference>